<keyword evidence="2" id="KW-0812">Transmembrane</keyword>
<evidence type="ECO:0000256" key="2">
    <source>
        <dbReference type="SAM" id="Phobius"/>
    </source>
</evidence>
<dbReference type="Proteomes" id="UP000002385">
    <property type="component" value="Plasmid pCMU01"/>
</dbReference>
<gene>
    <name evidence="3" type="ordered locus">Mchl_5466</name>
</gene>
<organism evidence="3 4">
    <name type="scientific">Methylorubrum extorquens (strain CM4 / NCIMB 13688)</name>
    <name type="common">Methylobacterium extorquens</name>
    <dbReference type="NCBI Taxonomy" id="440085"/>
    <lineage>
        <taxon>Bacteria</taxon>
        <taxon>Pseudomonadati</taxon>
        <taxon>Pseudomonadota</taxon>
        <taxon>Alphaproteobacteria</taxon>
        <taxon>Hyphomicrobiales</taxon>
        <taxon>Methylobacteriaceae</taxon>
        <taxon>Methylorubrum</taxon>
    </lineage>
</organism>
<sequence length="84" mass="8761">MCAIRGLSFRPEWRIPTPPSPHAGNRGRERTCHPVNDNGPGDAARIVGMRGLFIAAAWRLILGAGCIGLIAAGTGLVANSLSLS</sequence>
<dbReference type="HOGENOM" id="CLU_2523692_0_0_5"/>
<proteinExistence type="predicted"/>
<accession>B7L306</accession>
<evidence type="ECO:0000313" key="3">
    <source>
        <dbReference type="EMBL" id="ACK86214.1"/>
    </source>
</evidence>
<dbReference type="EMBL" id="CP001299">
    <property type="protein sequence ID" value="ACK86214.1"/>
    <property type="molecule type" value="Genomic_DNA"/>
</dbReference>
<evidence type="ECO:0000256" key="1">
    <source>
        <dbReference type="SAM" id="MobiDB-lite"/>
    </source>
</evidence>
<keyword evidence="3" id="KW-0614">Plasmid</keyword>
<dbReference type="AlphaFoldDB" id="B7L306"/>
<protein>
    <submittedName>
        <fullName evidence="3">Uncharacterized protein</fullName>
    </submittedName>
</protein>
<dbReference type="KEGG" id="mch:Mchl_5466"/>
<reference evidence="3 4" key="1">
    <citation type="submission" date="2008-12" db="EMBL/GenBank/DDBJ databases">
        <title>Complete sequence of plasmid1 of Methylobacterium chloromethanicum CM4.</title>
        <authorList>
            <consortium name="US DOE Joint Genome Institute"/>
            <person name="Lucas S."/>
            <person name="Copeland A."/>
            <person name="Lapidus A."/>
            <person name="Glavina del Rio T."/>
            <person name="Dalin E."/>
            <person name="Tice H."/>
            <person name="Bruce D."/>
            <person name="Goodwin L."/>
            <person name="Pitluck S."/>
            <person name="Chertkov O."/>
            <person name="Brettin T."/>
            <person name="Detter J.C."/>
            <person name="Han C."/>
            <person name="Larimer F."/>
            <person name="Land M."/>
            <person name="Hauser L."/>
            <person name="Kyrpides N."/>
            <person name="Mikhailova N."/>
            <person name="Marx C."/>
            <person name="Richardson P."/>
        </authorList>
    </citation>
    <scope>NUCLEOTIDE SEQUENCE [LARGE SCALE GENOMIC DNA]</scope>
    <source>
        <strain evidence="4">CM4 / NCIMB 13688</strain>
        <plasmid evidence="3 4">pCMU01</plasmid>
    </source>
</reference>
<feature type="region of interest" description="Disordered" evidence="1">
    <location>
        <begin position="12"/>
        <end position="37"/>
    </location>
</feature>
<keyword evidence="2" id="KW-0472">Membrane</keyword>
<feature type="transmembrane region" description="Helical" evidence="2">
    <location>
        <begin position="52"/>
        <end position="78"/>
    </location>
</feature>
<reference evidence="3 4" key="2">
    <citation type="journal article" date="2012" name="J. Bacteriol.">
        <title>Complete genome sequences of six strains of the genus Methylobacterium.</title>
        <authorList>
            <person name="Marx C.J."/>
            <person name="Bringel F."/>
            <person name="Chistoserdova L."/>
            <person name="Moulin L."/>
            <person name="Farhan Ul Haque M."/>
            <person name="Fleischman D.E."/>
            <person name="Gruffaz C."/>
            <person name="Jourand P."/>
            <person name="Knief C."/>
            <person name="Lee M.C."/>
            <person name="Muller E.E."/>
            <person name="Nadalig T."/>
            <person name="Peyraud R."/>
            <person name="Roselli S."/>
            <person name="Russ L."/>
            <person name="Goodwin L.A."/>
            <person name="Ivanova N."/>
            <person name="Kyrpides N."/>
            <person name="Lajus A."/>
            <person name="Land M.L."/>
            <person name="Medigue C."/>
            <person name="Mikhailova N."/>
            <person name="Nolan M."/>
            <person name="Woyke T."/>
            <person name="Stolyar S."/>
            <person name="Vorholt J.A."/>
            <person name="Vuilleumier S."/>
        </authorList>
    </citation>
    <scope>NUCLEOTIDE SEQUENCE [LARGE SCALE GENOMIC DNA]</scope>
    <source>
        <strain evidence="4">CM4 / NCIMB 13688</strain>
        <plasmid evidence="3 4">pCMU01</plasmid>
    </source>
</reference>
<evidence type="ECO:0000313" key="4">
    <source>
        <dbReference type="Proteomes" id="UP000002385"/>
    </source>
</evidence>
<name>B7L306_METC4</name>
<keyword evidence="2" id="KW-1133">Transmembrane helix</keyword>
<geneLocation type="plasmid" evidence="3 4">
    <name>pCMU01</name>
</geneLocation>